<dbReference type="SMART" id="SM00739">
    <property type="entry name" value="KOW"/>
    <property type="match status" value="5"/>
</dbReference>
<feature type="compositionally biased region" description="Basic residues" evidence="5">
    <location>
        <begin position="35"/>
        <end position="44"/>
    </location>
</feature>
<feature type="region of interest" description="Disordered" evidence="5">
    <location>
        <begin position="57"/>
        <end position="114"/>
    </location>
</feature>
<comment type="caution">
    <text evidence="7">The sequence shown here is derived from an EMBL/GenBank/DDBJ whole genome shotgun (WGS) entry which is preliminary data.</text>
</comment>
<dbReference type="VEuPathDB" id="PiroplasmaDB:BEWA_051680"/>
<dbReference type="PANTHER" id="PTHR11125">
    <property type="entry name" value="SUPPRESSOR OF TY 5"/>
    <property type="match status" value="1"/>
</dbReference>
<comment type="subcellular location">
    <subcellularLocation>
        <location evidence="1">Nucleus</location>
    </subcellularLocation>
</comment>
<dbReference type="InterPro" id="IPR057936">
    <property type="entry name" value="KOWx_Spt5"/>
</dbReference>
<dbReference type="InterPro" id="IPR005824">
    <property type="entry name" value="KOW"/>
</dbReference>
<keyword evidence="3" id="KW-0804">Transcription</keyword>
<dbReference type="InterPro" id="IPR041975">
    <property type="entry name" value="KOW_Spt5_2"/>
</dbReference>
<dbReference type="InterPro" id="IPR036735">
    <property type="entry name" value="NGN_dom_sf"/>
</dbReference>
<dbReference type="PANTHER" id="PTHR11125:SF7">
    <property type="entry name" value="TRANSCRIPTION ELONGATION FACTOR SPT5"/>
    <property type="match status" value="1"/>
</dbReference>
<accession>L1LCV3</accession>
<feature type="domain" description="KOW" evidence="6">
    <location>
        <begin position="684"/>
        <end position="711"/>
    </location>
</feature>
<feature type="region of interest" description="Disordered" evidence="5">
    <location>
        <begin position="1"/>
        <end position="44"/>
    </location>
</feature>
<feature type="domain" description="KOW" evidence="6">
    <location>
        <begin position="262"/>
        <end position="289"/>
    </location>
</feature>
<reference evidence="7 8" key="1">
    <citation type="journal article" date="2012" name="BMC Genomics">
        <title>Comparative genomic analysis and phylogenetic position of Theileria equi.</title>
        <authorList>
            <person name="Kappmeyer L.S."/>
            <person name="Thiagarajan M."/>
            <person name="Herndon D.R."/>
            <person name="Ramsay J.D."/>
            <person name="Caler E."/>
            <person name="Djikeng A."/>
            <person name="Gillespie J.J."/>
            <person name="Lau A.O."/>
            <person name="Roalson E.H."/>
            <person name="Silva J.C."/>
            <person name="Silva M.G."/>
            <person name="Suarez C.E."/>
            <person name="Ueti M.W."/>
            <person name="Nene V.M."/>
            <person name="Mealey R.H."/>
            <person name="Knowles D.P."/>
            <person name="Brayton K.A."/>
        </authorList>
    </citation>
    <scope>NUCLEOTIDE SEQUENCE [LARGE SCALE GENOMIC DNA]</scope>
    <source>
        <strain evidence="7 8">WA</strain>
    </source>
</reference>
<dbReference type="PIRSF" id="PIRSF036945">
    <property type="entry name" value="Spt5"/>
    <property type="match status" value="1"/>
</dbReference>
<dbReference type="KEGG" id="beq:BEWA_051680"/>
<name>L1LCV3_THEEQ</name>
<dbReference type="InterPro" id="IPR041973">
    <property type="entry name" value="KOW_Spt5_1"/>
</dbReference>
<dbReference type="Pfam" id="PF23037">
    <property type="entry name" value="KOWx_SPT5"/>
    <property type="match status" value="1"/>
</dbReference>
<dbReference type="InterPro" id="IPR008991">
    <property type="entry name" value="Translation_prot_SH3-like_sf"/>
</dbReference>
<dbReference type="InterPro" id="IPR039385">
    <property type="entry name" value="NGN_Euk"/>
</dbReference>
<dbReference type="InterPro" id="IPR041977">
    <property type="entry name" value="KOW_Spt5_4"/>
</dbReference>
<evidence type="ECO:0000313" key="8">
    <source>
        <dbReference type="Proteomes" id="UP000031512"/>
    </source>
</evidence>
<dbReference type="Pfam" id="PF23042">
    <property type="entry name" value="KOW1_SPT5"/>
    <property type="match status" value="1"/>
</dbReference>
<dbReference type="AlphaFoldDB" id="L1LCV3"/>
<protein>
    <recommendedName>
        <fullName evidence="6">KOW domain-containing protein</fullName>
    </recommendedName>
</protein>
<dbReference type="GeneID" id="15803084"/>
<feature type="domain" description="KOW" evidence="6">
    <location>
        <begin position="432"/>
        <end position="459"/>
    </location>
</feature>
<dbReference type="CDD" id="cd06081">
    <property type="entry name" value="KOW_Spt5_1"/>
    <property type="match status" value="1"/>
</dbReference>
<dbReference type="Pfam" id="PF23284">
    <property type="entry name" value="KOW2_Spt5"/>
    <property type="match status" value="1"/>
</dbReference>
<dbReference type="OrthoDB" id="28901at2759"/>
<feature type="compositionally biased region" description="Basic and acidic residues" evidence="5">
    <location>
        <begin position="86"/>
        <end position="111"/>
    </location>
</feature>
<comment type="similarity">
    <text evidence="2">Belongs to the SPT5 family.</text>
</comment>
<dbReference type="InterPro" id="IPR039659">
    <property type="entry name" value="SPT5"/>
</dbReference>
<evidence type="ECO:0000256" key="1">
    <source>
        <dbReference type="ARBA" id="ARBA00004123"/>
    </source>
</evidence>
<proteinExistence type="inferred from homology"/>
<dbReference type="Pfam" id="PF03439">
    <property type="entry name" value="Spt5-NGN"/>
    <property type="match status" value="1"/>
</dbReference>
<dbReference type="GO" id="GO:0003729">
    <property type="term" value="F:mRNA binding"/>
    <property type="evidence" value="ECO:0007669"/>
    <property type="project" value="TreeGrafter"/>
</dbReference>
<evidence type="ECO:0000256" key="4">
    <source>
        <dbReference type="ARBA" id="ARBA00023242"/>
    </source>
</evidence>
<dbReference type="SUPFAM" id="SSF50104">
    <property type="entry name" value="Translation proteins SH3-like domain"/>
    <property type="match status" value="1"/>
</dbReference>
<dbReference type="Gene3D" id="3.30.70.940">
    <property type="entry name" value="NusG, N-terminal domain"/>
    <property type="match status" value="1"/>
</dbReference>
<feature type="domain" description="KOW" evidence="6">
    <location>
        <begin position="483"/>
        <end position="510"/>
    </location>
</feature>
<evidence type="ECO:0000313" key="7">
    <source>
        <dbReference type="EMBL" id="EKX73114.1"/>
    </source>
</evidence>
<dbReference type="STRING" id="1537102.L1LCV3"/>
<evidence type="ECO:0000256" key="2">
    <source>
        <dbReference type="ARBA" id="ARBA00006956"/>
    </source>
</evidence>
<feature type="compositionally biased region" description="Acidic residues" evidence="5">
    <location>
        <begin position="66"/>
        <end position="85"/>
    </location>
</feature>
<dbReference type="GO" id="GO:0032044">
    <property type="term" value="C:DSIF complex"/>
    <property type="evidence" value="ECO:0007669"/>
    <property type="project" value="TreeGrafter"/>
</dbReference>
<evidence type="ECO:0000259" key="6">
    <source>
        <dbReference type="SMART" id="SM00739"/>
    </source>
</evidence>
<dbReference type="GO" id="GO:0006368">
    <property type="term" value="P:transcription elongation by RNA polymerase II"/>
    <property type="evidence" value="ECO:0007669"/>
    <property type="project" value="TreeGrafter"/>
</dbReference>
<dbReference type="InterPro" id="IPR017071">
    <property type="entry name" value="TF_Spt5_eukaryote"/>
</dbReference>
<dbReference type="Proteomes" id="UP000031512">
    <property type="component" value="Unassembled WGS sequence"/>
</dbReference>
<dbReference type="GO" id="GO:0032784">
    <property type="term" value="P:regulation of DNA-templated transcription elongation"/>
    <property type="evidence" value="ECO:0007669"/>
    <property type="project" value="InterPro"/>
</dbReference>
<dbReference type="Pfam" id="PF23291">
    <property type="entry name" value="KOW4_SPT5"/>
    <property type="match status" value="1"/>
</dbReference>
<keyword evidence="4" id="KW-0539">Nucleus</keyword>
<feature type="domain" description="KOW" evidence="6">
    <location>
        <begin position="611"/>
        <end position="638"/>
    </location>
</feature>
<evidence type="ECO:0000256" key="5">
    <source>
        <dbReference type="SAM" id="MobiDB-lite"/>
    </source>
</evidence>
<dbReference type="Gene3D" id="2.30.30.30">
    <property type="match status" value="3"/>
</dbReference>
<gene>
    <name evidence="7" type="ORF">BEWA_051680</name>
</gene>
<dbReference type="EMBL" id="ACOU01000003">
    <property type="protein sequence ID" value="EKX73114.1"/>
    <property type="molecule type" value="Genomic_DNA"/>
</dbReference>
<dbReference type="InterPro" id="IPR005100">
    <property type="entry name" value="NGN-domain"/>
</dbReference>
<dbReference type="InterPro" id="IPR014722">
    <property type="entry name" value="Rib_uL2_dom2"/>
</dbReference>
<organism evidence="7 8">
    <name type="scientific">Theileria equi strain WA</name>
    <dbReference type="NCBI Taxonomy" id="1537102"/>
    <lineage>
        <taxon>Eukaryota</taxon>
        <taxon>Sar</taxon>
        <taxon>Alveolata</taxon>
        <taxon>Apicomplexa</taxon>
        <taxon>Aconoidasida</taxon>
        <taxon>Piroplasmida</taxon>
        <taxon>Theileriidae</taxon>
        <taxon>Theileria</taxon>
    </lineage>
</organism>
<keyword evidence="8" id="KW-1185">Reference proteome</keyword>
<sequence length="898" mass="100588">MAEYAEAESPADNHMEADPNLFEDDTFEETFERPKKPKRLNKLKKHDSYKRKRLNVSAFLDTEAQVGEEDDENYEDDSLLPDESTEAERLENRSRLRRLQEDQSQRREGRRVGGTGYLETAIDKLAKRYQDQTFEEDEDGYISETPERVQYDEIEETTALMPDFGDPKLWIIKTTRRGSDRVLAISLLNKFLKMQSEGRNMGIYSCFVPDGVSGYIYVEADTKAVVLEALAEFRQINLNTIKIVPMNEMLNVFTTGTDSVYIPMVDEYVRVKFGRYGGDLGQVFESDELSSAITIKLIPRLDPEVYNLRSLDGDRLDADNINDFDAYKVGKDTKLRKNRKPPRKFFDRESVELNGGFIEQGITPGTYKYQGFTFLESGHILIRMNVKRVITGDSVNATLTELKEFNIDKIDGNISETVGMGISRAPKKLLHYYKLGECVRVIKGELVSIIGKIISIDNEEVEIQPKNDEVPAFKIHYTSIIKHFEEGDNVRAIGGMNEGETGLISMINEANKIAVIFSPQSGQEFKCGLEYLTCIPKEGASSNALGAFNGYSINDLVQTSTGTVGIVIGIDRSGMFSILTEDGTKIKCTASQVICKRSSFGNTCKDFNHQPIELKSRVMVVRGAYRHKSGQVLHLWKNTVFLFLESGETISVHSESCLATTHSAPIYNNREKIAGKKGAVFRKSPLVGKTVKILQGRHKGLFGDITNVEPTQFTILLKIKAKVVRYPKGDCVVVDNWHTTMREQSRSFSSLKPSITKRSADTFKNQITTSETPQTADLLHGNNELPAWALRGVCIQVIGSGTYQGKIGVVGEVVPKMADTSLHVLHVLIDDDYIAIATESVVPVRPKAPGETVLVLMRSEDKIATVIRVDDQIATVQTLSGHILDLQTNDLVVYSEYS</sequence>
<dbReference type="GO" id="GO:0006357">
    <property type="term" value="P:regulation of transcription by RNA polymerase II"/>
    <property type="evidence" value="ECO:0007669"/>
    <property type="project" value="InterPro"/>
</dbReference>
<evidence type="ECO:0000256" key="3">
    <source>
        <dbReference type="ARBA" id="ARBA00023163"/>
    </source>
</evidence>
<dbReference type="eggNOG" id="KOG1999">
    <property type="taxonomic scope" value="Eukaryota"/>
</dbReference>
<dbReference type="RefSeq" id="XP_004832566.1">
    <property type="nucleotide sequence ID" value="XM_004832509.1"/>
</dbReference>
<dbReference type="CDD" id="cd09888">
    <property type="entry name" value="NGN_Euk"/>
    <property type="match status" value="1"/>
</dbReference>